<dbReference type="Proteomes" id="UP000006729">
    <property type="component" value="Chromosome 10"/>
</dbReference>
<feature type="signal peptide" evidence="2">
    <location>
        <begin position="1"/>
        <end position="24"/>
    </location>
</feature>
<feature type="compositionally biased region" description="Gly residues" evidence="1">
    <location>
        <begin position="94"/>
        <end position="103"/>
    </location>
</feature>
<evidence type="ECO:0000256" key="2">
    <source>
        <dbReference type="SAM" id="SignalP"/>
    </source>
</evidence>
<proteinExistence type="predicted"/>
<feature type="region of interest" description="Disordered" evidence="1">
    <location>
        <begin position="90"/>
        <end position="160"/>
    </location>
</feature>
<organism evidence="3 4">
    <name type="scientific">Populus trichocarpa</name>
    <name type="common">Western balsam poplar</name>
    <name type="synonym">Populus balsamifera subsp. trichocarpa</name>
    <dbReference type="NCBI Taxonomy" id="3694"/>
    <lineage>
        <taxon>Eukaryota</taxon>
        <taxon>Viridiplantae</taxon>
        <taxon>Streptophyta</taxon>
        <taxon>Embryophyta</taxon>
        <taxon>Tracheophyta</taxon>
        <taxon>Spermatophyta</taxon>
        <taxon>Magnoliopsida</taxon>
        <taxon>eudicotyledons</taxon>
        <taxon>Gunneridae</taxon>
        <taxon>Pentapetalae</taxon>
        <taxon>rosids</taxon>
        <taxon>fabids</taxon>
        <taxon>Malpighiales</taxon>
        <taxon>Salicaceae</taxon>
        <taxon>Saliceae</taxon>
        <taxon>Populus</taxon>
    </lineage>
</organism>
<evidence type="ECO:0000256" key="1">
    <source>
        <dbReference type="SAM" id="MobiDB-lite"/>
    </source>
</evidence>
<protein>
    <submittedName>
        <fullName evidence="3">Uncharacterized protein</fullName>
    </submittedName>
</protein>
<evidence type="ECO:0000313" key="4">
    <source>
        <dbReference type="Proteomes" id="UP000006729"/>
    </source>
</evidence>
<feature type="chain" id="PRO_5014373279" evidence="2">
    <location>
        <begin position="25"/>
        <end position="160"/>
    </location>
</feature>
<accession>A0A2K1Z042</accession>
<dbReference type="PANTHER" id="PTHR35463:SF11">
    <property type="entry name" value="TRANSMEMBRANE PROTEIN"/>
    <property type="match status" value="1"/>
</dbReference>
<feature type="compositionally biased region" description="Basic and acidic residues" evidence="1">
    <location>
        <begin position="104"/>
        <end position="119"/>
    </location>
</feature>
<sequence length="160" mass="17389">MDRLRRCTISILFLLFMMSDIAHAQQSPVENAQRPNIFSKLFGSLFTFSANSPAATSASTSTSFWENVKTMFNQAQASIFPPNLDFRWSDEAVGHGGGTGGTGEKMKEGAAKSVEKGKATVDNSARTAARVASETGQKIKEKVKRTLSDHKTGTETHDEL</sequence>
<feature type="compositionally biased region" description="Basic and acidic residues" evidence="1">
    <location>
        <begin position="137"/>
        <end position="160"/>
    </location>
</feature>
<gene>
    <name evidence="3" type="ORF">POPTR_010G252700</name>
</gene>
<name>A0A2K1Z042_POPTR</name>
<keyword evidence="4" id="KW-1185">Reference proteome</keyword>
<reference evidence="3 4" key="1">
    <citation type="journal article" date="2006" name="Science">
        <title>The genome of black cottonwood, Populus trichocarpa (Torr. &amp; Gray).</title>
        <authorList>
            <person name="Tuskan G.A."/>
            <person name="Difazio S."/>
            <person name="Jansson S."/>
            <person name="Bohlmann J."/>
            <person name="Grigoriev I."/>
            <person name="Hellsten U."/>
            <person name="Putnam N."/>
            <person name="Ralph S."/>
            <person name="Rombauts S."/>
            <person name="Salamov A."/>
            <person name="Schein J."/>
            <person name="Sterck L."/>
            <person name="Aerts A."/>
            <person name="Bhalerao R.R."/>
            <person name="Bhalerao R.P."/>
            <person name="Blaudez D."/>
            <person name="Boerjan W."/>
            <person name="Brun A."/>
            <person name="Brunner A."/>
            <person name="Busov V."/>
            <person name="Campbell M."/>
            <person name="Carlson J."/>
            <person name="Chalot M."/>
            <person name="Chapman J."/>
            <person name="Chen G.L."/>
            <person name="Cooper D."/>
            <person name="Coutinho P.M."/>
            <person name="Couturier J."/>
            <person name="Covert S."/>
            <person name="Cronk Q."/>
            <person name="Cunningham R."/>
            <person name="Davis J."/>
            <person name="Degroeve S."/>
            <person name="Dejardin A."/>
            <person name="Depamphilis C."/>
            <person name="Detter J."/>
            <person name="Dirks B."/>
            <person name="Dubchak I."/>
            <person name="Duplessis S."/>
            <person name="Ehlting J."/>
            <person name="Ellis B."/>
            <person name="Gendler K."/>
            <person name="Goodstein D."/>
            <person name="Gribskov M."/>
            <person name="Grimwood J."/>
            <person name="Groover A."/>
            <person name="Gunter L."/>
            <person name="Hamberger B."/>
            <person name="Heinze B."/>
            <person name="Helariutta Y."/>
            <person name="Henrissat B."/>
            <person name="Holligan D."/>
            <person name="Holt R."/>
            <person name="Huang W."/>
            <person name="Islam-Faridi N."/>
            <person name="Jones S."/>
            <person name="Jones-Rhoades M."/>
            <person name="Jorgensen R."/>
            <person name="Joshi C."/>
            <person name="Kangasjarvi J."/>
            <person name="Karlsson J."/>
            <person name="Kelleher C."/>
            <person name="Kirkpatrick R."/>
            <person name="Kirst M."/>
            <person name="Kohler A."/>
            <person name="Kalluri U."/>
            <person name="Larimer F."/>
            <person name="Leebens-Mack J."/>
            <person name="Leple J.C."/>
            <person name="Locascio P."/>
            <person name="Lou Y."/>
            <person name="Lucas S."/>
            <person name="Martin F."/>
            <person name="Montanini B."/>
            <person name="Napoli C."/>
            <person name="Nelson D.R."/>
            <person name="Nelson C."/>
            <person name="Nieminen K."/>
            <person name="Nilsson O."/>
            <person name="Pereda V."/>
            <person name="Peter G."/>
            <person name="Philippe R."/>
            <person name="Pilate G."/>
            <person name="Poliakov A."/>
            <person name="Razumovskaya J."/>
            <person name="Richardson P."/>
            <person name="Rinaldi C."/>
            <person name="Ritland K."/>
            <person name="Rouze P."/>
            <person name="Ryaboy D."/>
            <person name="Schmutz J."/>
            <person name="Schrader J."/>
            <person name="Segerman B."/>
            <person name="Shin H."/>
            <person name="Siddiqui A."/>
            <person name="Sterky F."/>
            <person name="Terry A."/>
            <person name="Tsai C.J."/>
            <person name="Uberbacher E."/>
            <person name="Unneberg P."/>
            <person name="Vahala J."/>
            <person name="Wall K."/>
            <person name="Wessler S."/>
            <person name="Yang G."/>
            <person name="Yin T."/>
            <person name="Douglas C."/>
            <person name="Marra M."/>
            <person name="Sandberg G."/>
            <person name="Van de Peer Y."/>
            <person name="Rokhsar D."/>
        </authorList>
    </citation>
    <scope>NUCLEOTIDE SEQUENCE [LARGE SCALE GENOMIC DNA]</scope>
    <source>
        <strain evidence="4">cv. Nisqually</strain>
    </source>
</reference>
<dbReference type="AlphaFoldDB" id="A0A2K1Z042"/>
<dbReference type="InParanoid" id="A0A2K1Z042"/>
<dbReference type="PANTHER" id="PTHR35463">
    <property type="entry name" value="TRANSMEMBRANE PROTEIN"/>
    <property type="match status" value="1"/>
</dbReference>
<evidence type="ECO:0000313" key="3">
    <source>
        <dbReference type="EMBL" id="PNT18637.1"/>
    </source>
</evidence>
<dbReference type="FunCoup" id="A0A2K1Z042">
    <property type="interactions" value="50"/>
</dbReference>
<keyword evidence="2" id="KW-0732">Signal</keyword>
<dbReference type="EMBL" id="CM009299">
    <property type="protein sequence ID" value="PNT18637.1"/>
    <property type="molecule type" value="Genomic_DNA"/>
</dbReference>